<feature type="transmembrane region" description="Helical" evidence="1">
    <location>
        <begin position="101"/>
        <end position="119"/>
    </location>
</feature>
<accession>A0A502D2Q5</accession>
<sequence>MAFVYDLVVVLHLLGMAALVGGWAAFARKGLDTTELMSLGARAQVVTGLVLVALAEGVSSLDKDLNHPKIGVKLVVAIAAAACIEIARARAKRGAPLNRGLVMASGGLGVLNVAVAALWN</sequence>
<keyword evidence="1" id="KW-1133">Transmembrane helix</keyword>
<organism evidence="2 3">
    <name type="scientific">Pedococcus bigeumensis</name>
    <dbReference type="NCBI Taxonomy" id="433644"/>
    <lineage>
        <taxon>Bacteria</taxon>
        <taxon>Bacillati</taxon>
        <taxon>Actinomycetota</taxon>
        <taxon>Actinomycetes</taxon>
        <taxon>Micrococcales</taxon>
        <taxon>Intrasporangiaceae</taxon>
        <taxon>Pedococcus</taxon>
    </lineage>
</organism>
<protein>
    <recommendedName>
        <fullName evidence="4">Integral membrane protein</fullName>
    </recommendedName>
</protein>
<feature type="transmembrane region" description="Helical" evidence="1">
    <location>
        <begin position="39"/>
        <end position="58"/>
    </location>
</feature>
<proteinExistence type="predicted"/>
<evidence type="ECO:0008006" key="4">
    <source>
        <dbReference type="Google" id="ProtNLM"/>
    </source>
</evidence>
<dbReference type="RefSeq" id="WP_140736691.1">
    <property type="nucleotide sequence ID" value="NZ_RCZM01000001.1"/>
</dbReference>
<gene>
    <name evidence="2" type="ORF">EAH86_00580</name>
</gene>
<keyword evidence="1" id="KW-0472">Membrane</keyword>
<feature type="transmembrane region" description="Helical" evidence="1">
    <location>
        <begin position="6"/>
        <end position="27"/>
    </location>
</feature>
<feature type="transmembrane region" description="Helical" evidence="1">
    <location>
        <begin position="70"/>
        <end position="89"/>
    </location>
</feature>
<name>A0A502D2Q5_9MICO</name>
<keyword evidence="1" id="KW-0812">Transmembrane</keyword>
<keyword evidence="3" id="KW-1185">Reference proteome</keyword>
<dbReference type="AlphaFoldDB" id="A0A502D2Q5"/>
<dbReference type="EMBL" id="RCZM01000001">
    <property type="protein sequence ID" value="TPG19050.1"/>
    <property type="molecule type" value="Genomic_DNA"/>
</dbReference>
<comment type="caution">
    <text evidence="2">The sequence shown here is derived from an EMBL/GenBank/DDBJ whole genome shotgun (WGS) entry which is preliminary data.</text>
</comment>
<dbReference type="OrthoDB" id="3830423at2"/>
<evidence type="ECO:0000313" key="2">
    <source>
        <dbReference type="EMBL" id="TPG19050.1"/>
    </source>
</evidence>
<evidence type="ECO:0000256" key="1">
    <source>
        <dbReference type="SAM" id="Phobius"/>
    </source>
</evidence>
<dbReference type="Proteomes" id="UP000317722">
    <property type="component" value="Unassembled WGS sequence"/>
</dbReference>
<reference evidence="2 3" key="1">
    <citation type="journal article" date="2019" name="Environ. Microbiol.">
        <title>Species interactions and distinct microbial communities in high Arctic permafrost affected cryosols are associated with the CH4 and CO2 gas fluxes.</title>
        <authorList>
            <person name="Altshuler I."/>
            <person name="Hamel J."/>
            <person name="Turney S."/>
            <person name="Magnuson E."/>
            <person name="Levesque R."/>
            <person name="Greer C."/>
            <person name="Whyte L.G."/>
        </authorList>
    </citation>
    <scope>NUCLEOTIDE SEQUENCE [LARGE SCALE GENOMIC DNA]</scope>
    <source>
        <strain evidence="2 3">S9.3A</strain>
    </source>
</reference>
<evidence type="ECO:0000313" key="3">
    <source>
        <dbReference type="Proteomes" id="UP000317722"/>
    </source>
</evidence>